<dbReference type="NCBIfam" id="NF040920">
    <property type="entry name" value="CD1871A_fam"/>
    <property type="match status" value="1"/>
</dbReference>
<dbReference type="GeneID" id="44663931"/>
<dbReference type="AlphaFoldDB" id="A0A6N2VF69"/>
<sequence length="49" mass="5331">MMDWCRQNKVAVILLVLGIVFLCTGAAQGGYQDAFRKAVRVCLECIGIG</sequence>
<dbReference type="InterPro" id="IPR047708">
    <property type="entry name" value="CD1871A-like"/>
</dbReference>
<proteinExistence type="predicted"/>
<dbReference type="EMBL" id="CACRTF010000014">
    <property type="protein sequence ID" value="VYT28570.1"/>
    <property type="molecule type" value="Genomic_DNA"/>
</dbReference>
<reference evidence="1" key="1">
    <citation type="submission" date="2019-11" db="EMBL/GenBank/DDBJ databases">
        <authorList>
            <person name="Feng L."/>
        </authorList>
    </citation>
    <scope>NUCLEOTIDE SEQUENCE</scope>
    <source>
        <strain evidence="1">CbolteaeLFYP116</strain>
    </source>
</reference>
<gene>
    <name evidence="1" type="ORF">CBLFYP116_02687</name>
</gene>
<protein>
    <submittedName>
        <fullName evidence="1">Uncharacterized protein</fullName>
    </submittedName>
</protein>
<evidence type="ECO:0000313" key="1">
    <source>
        <dbReference type="EMBL" id="VYT28570.1"/>
    </source>
</evidence>
<accession>A0A6N2VF69</accession>
<organism evidence="1">
    <name type="scientific">Enterocloster bolteae</name>
    <dbReference type="NCBI Taxonomy" id="208479"/>
    <lineage>
        <taxon>Bacteria</taxon>
        <taxon>Bacillati</taxon>
        <taxon>Bacillota</taxon>
        <taxon>Clostridia</taxon>
        <taxon>Lachnospirales</taxon>
        <taxon>Lachnospiraceae</taxon>
        <taxon>Enterocloster</taxon>
    </lineage>
</organism>
<dbReference type="RefSeq" id="WP_002568361.1">
    <property type="nucleotide sequence ID" value="NZ_BAABXO010000003.1"/>
</dbReference>
<name>A0A6N2VF69_9FIRM</name>